<keyword evidence="1" id="KW-0472">Membrane</keyword>
<keyword evidence="1" id="KW-1133">Transmembrane helix</keyword>
<gene>
    <name evidence="2" type="ORF">MFIFM68171_06260</name>
</gene>
<accession>A0ABQ0GES4</accession>
<name>A0ABQ0GES4_9PEZI</name>
<evidence type="ECO:0000313" key="2">
    <source>
        <dbReference type="EMBL" id="GAB1316050.1"/>
    </source>
</evidence>
<sequence length="70" mass="7378">MLNISAILSSDEDKLLNGIWIGLLSLEALMVLGVAVRGLVGAVSSRWALTHRARSRMGPAADVGHGNILL</sequence>
<evidence type="ECO:0000313" key="3">
    <source>
        <dbReference type="Proteomes" id="UP001628179"/>
    </source>
</evidence>
<comment type="caution">
    <text evidence="2">The sequence shown here is derived from an EMBL/GenBank/DDBJ whole genome shotgun (WGS) entry which is preliminary data.</text>
</comment>
<proteinExistence type="predicted"/>
<dbReference type="GeneID" id="98177003"/>
<feature type="transmembrane region" description="Helical" evidence="1">
    <location>
        <begin position="20"/>
        <end position="49"/>
    </location>
</feature>
<keyword evidence="1" id="KW-0812">Transmembrane</keyword>
<evidence type="ECO:0000256" key="1">
    <source>
        <dbReference type="SAM" id="Phobius"/>
    </source>
</evidence>
<keyword evidence="3" id="KW-1185">Reference proteome</keyword>
<protein>
    <submittedName>
        <fullName evidence="2">Uncharacterized protein</fullName>
    </submittedName>
</protein>
<organism evidence="2 3">
    <name type="scientific">Madurella fahalii</name>
    <dbReference type="NCBI Taxonomy" id="1157608"/>
    <lineage>
        <taxon>Eukaryota</taxon>
        <taxon>Fungi</taxon>
        <taxon>Dikarya</taxon>
        <taxon>Ascomycota</taxon>
        <taxon>Pezizomycotina</taxon>
        <taxon>Sordariomycetes</taxon>
        <taxon>Sordariomycetidae</taxon>
        <taxon>Sordariales</taxon>
        <taxon>Sordariales incertae sedis</taxon>
        <taxon>Madurella</taxon>
    </lineage>
</organism>
<reference evidence="2 3" key="1">
    <citation type="submission" date="2024-09" db="EMBL/GenBank/DDBJ databases">
        <title>Itraconazole resistance in Madurella fahalii resulting from another homologue of gene encoding cytochrome P450 14-alpha sterol demethylase (CYP51).</title>
        <authorList>
            <person name="Yoshioka I."/>
            <person name="Fahal A.H."/>
            <person name="Kaneko S."/>
            <person name="Yaguchi T."/>
        </authorList>
    </citation>
    <scope>NUCLEOTIDE SEQUENCE [LARGE SCALE GENOMIC DNA]</scope>
    <source>
        <strain evidence="2 3">IFM 68171</strain>
    </source>
</reference>
<dbReference type="Proteomes" id="UP001628179">
    <property type="component" value="Unassembled WGS sequence"/>
</dbReference>
<dbReference type="EMBL" id="BAAFSV010000003">
    <property type="protein sequence ID" value="GAB1316050.1"/>
    <property type="molecule type" value="Genomic_DNA"/>
</dbReference>
<dbReference type="RefSeq" id="XP_070917781.1">
    <property type="nucleotide sequence ID" value="XM_071061680.1"/>
</dbReference>